<dbReference type="GeneID" id="97240264"/>
<dbReference type="Gene3D" id="6.10.250.1890">
    <property type="match status" value="1"/>
</dbReference>
<dbReference type="Gene3D" id="3.30.9.10">
    <property type="entry name" value="D-Amino Acid Oxidase, subunit A, domain 2"/>
    <property type="match status" value="1"/>
</dbReference>
<comment type="cofactor">
    <cofactor evidence="1 6">
        <name>FAD</name>
        <dbReference type="ChEBI" id="CHEBI:57692"/>
    </cofactor>
</comment>
<dbReference type="GO" id="GO:0004368">
    <property type="term" value="F:glycerol-3-phosphate dehydrogenase (quinone) activity"/>
    <property type="evidence" value="ECO:0007669"/>
    <property type="project" value="UniProtKB-EC"/>
</dbReference>
<dbReference type="AlphaFoldDB" id="A0A161Q815"/>
<sequence length="514" mass="56511">MSGHVYDLAVIGGGVNGCGIARDAAGRGLDVVVVEKGDLAGATSSASTKLIHGGLRYLEHREFRLVREALQERAVLLDALPHIAWPLRFVLPHHRGLRPRWMIRLGLFIYDHLAGGNGGRRKLPGTRRLDLSRDAAGLPLKDDYRTAFEYSDAWVDDARLVVLNALDAQENGARILTRTEFTAADRGADLWTLSLRDVETGEVSTIRARAVVNAAGPWVAETLVDRLKVKTPERVRLVRGSHIVVPRLFDHDRAYIFQNADNRIVFAIPYEDDFTLIGTTDADHKGDPGRVAITPEEVDYLCRAVSGYFRRPVTPEMVVWTYSGVRPLYDDGASKAQEATRDYVLTVDTAGAPVISAFGGKITTFRRLAEAALAKLEPLLPARTDGRALRGPWTADAPLPGGRLPAGGVEALVQSLALSHPVLDERTRRRLARAYGGYVHRVIGDAAADPSALGEHFGAGLHAREVAWLMDHEWARTAEDVLWRRTKLGLRIDAAGVRRLDAWMQARRSARLAA</sequence>
<dbReference type="InterPro" id="IPR038299">
    <property type="entry name" value="DAO_C_sf"/>
</dbReference>
<name>A0A161Q815_9PROT</name>
<dbReference type="InterPro" id="IPR036188">
    <property type="entry name" value="FAD/NAD-bd_sf"/>
</dbReference>
<reference evidence="9 10" key="1">
    <citation type="submission" date="2015-12" db="EMBL/GenBank/DDBJ databases">
        <title>Genome sequence of Tistrella mobilis MCCC 1A02139.</title>
        <authorList>
            <person name="Lu L."/>
            <person name="Lai Q."/>
            <person name="Shao Z."/>
            <person name="Qian P."/>
        </authorList>
    </citation>
    <scope>NUCLEOTIDE SEQUENCE [LARGE SCALE GENOMIC DNA]</scope>
    <source>
        <strain evidence="9 10">MCCC 1A02139</strain>
    </source>
</reference>
<dbReference type="PANTHER" id="PTHR11985:SF15">
    <property type="entry name" value="GLYCEROL-3-PHOSPHATE DEHYDROGENASE, MITOCHONDRIAL"/>
    <property type="match status" value="1"/>
</dbReference>
<dbReference type="PROSITE" id="PS00977">
    <property type="entry name" value="FAD_G3PDH_1"/>
    <property type="match status" value="1"/>
</dbReference>
<feature type="domain" description="Alpha-glycerophosphate oxidase C-terminal" evidence="8">
    <location>
        <begin position="394"/>
        <end position="495"/>
    </location>
</feature>
<dbReference type="Pfam" id="PF01266">
    <property type="entry name" value="DAO"/>
    <property type="match status" value="1"/>
</dbReference>
<dbReference type="InterPro" id="IPR031656">
    <property type="entry name" value="DAO_C"/>
</dbReference>
<comment type="caution">
    <text evidence="9">The sequence shown here is derived from an EMBL/GenBank/DDBJ whole genome shotgun (WGS) entry which is preliminary data.</text>
</comment>
<dbReference type="SUPFAM" id="SSF51905">
    <property type="entry name" value="FAD/NAD(P)-binding domain"/>
    <property type="match status" value="1"/>
</dbReference>
<dbReference type="NCBIfam" id="NF008899">
    <property type="entry name" value="PRK12266.1"/>
    <property type="match status" value="1"/>
</dbReference>
<keyword evidence="5 6" id="KW-0560">Oxidoreductase</keyword>
<evidence type="ECO:0000259" key="8">
    <source>
        <dbReference type="Pfam" id="PF16901"/>
    </source>
</evidence>
<feature type="domain" description="FAD dependent oxidoreductase" evidence="7">
    <location>
        <begin position="7"/>
        <end position="364"/>
    </location>
</feature>
<dbReference type="GO" id="GO:0046168">
    <property type="term" value="P:glycerol-3-phosphate catabolic process"/>
    <property type="evidence" value="ECO:0007669"/>
    <property type="project" value="TreeGrafter"/>
</dbReference>
<dbReference type="Pfam" id="PF16901">
    <property type="entry name" value="DAO_C"/>
    <property type="match status" value="1"/>
</dbReference>
<dbReference type="PRINTS" id="PR01001">
    <property type="entry name" value="FADG3PDH"/>
</dbReference>
<keyword evidence="4" id="KW-0274">FAD</keyword>
<evidence type="ECO:0000256" key="3">
    <source>
        <dbReference type="ARBA" id="ARBA00022630"/>
    </source>
</evidence>
<keyword evidence="3 6" id="KW-0285">Flavoprotein</keyword>
<dbReference type="GO" id="GO:0009331">
    <property type="term" value="C:glycerol-3-phosphate dehydrogenase (FAD) complex"/>
    <property type="evidence" value="ECO:0007669"/>
    <property type="project" value="UniProtKB-UniRule"/>
</dbReference>
<evidence type="ECO:0000256" key="2">
    <source>
        <dbReference type="ARBA" id="ARBA00007330"/>
    </source>
</evidence>
<comment type="catalytic activity">
    <reaction evidence="6">
        <text>a quinone + sn-glycerol 3-phosphate = dihydroxyacetone phosphate + a quinol</text>
        <dbReference type="Rhea" id="RHEA:18977"/>
        <dbReference type="ChEBI" id="CHEBI:24646"/>
        <dbReference type="ChEBI" id="CHEBI:57597"/>
        <dbReference type="ChEBI" id="CHEBI:57642"/>
        <dbReference type="ChEBI" id="CHEBI:132124"/>
        <dbReference type="EC" id="1.1.5.3"/>
    </reaction>
</comment>
<dbReference type="InterPro" id="IPR000447">
    <property type="entry name" value="G3P_DH_FAD-dep"/>
</dbReference>
<dbReference type="RefSeq" id="WP_062761600.1">
    <property type="nucleotide sequence ID" value="NZ_CP121045.1"/>
</dbReference>
<evidence type="ECO:0000256" key="5">
    <source>
        <dbReference type="ARBA" id="ARBA00023002"/>
    </source>
</evidence>
<comment type="similarity">
    <text evidence="2 6">Belongs to the FAD-dependent glycerol-3-phosphate dehydrogenase family.</text>
</comment>
<evidence type="ECO:0000259" key="7">
    <source>
        <dbReference type="Pfam" id="PF01266"/>
    </source>
</evidence>
<evidence type="ECO:0000256" key="4">
    <source>
        <dbReference type="ARBA" id="ARBA00022827"/>
    </source>
</evidence>
<dbReference type="EMBL" id="LPZR01000025">
    <property type="protein sequence ID" value="KYO57379.1"/>
    <property type="molecule type" value="Genomic_DNA"/>
</dbReference>
<dbReference type="SUPFAM" id="SSF54373">
    <property type="entry name" value="FAD-linked reductases, C-terminal domain"/>
    <property type="match status" value="1"/>
</dbReference>
<accession>A0A161Q815</accession>
<organism evidence="9 10">
    <name type="scientific">Tistrella mobilis</name>
    <dbReference type="NCBI Taxonomy" id="171437"/>
    <lineage>
        <taxon>Bacteria</taxon>
        <taxon>Pseudomonadati</taxon>
        <taxon>Pseudomonadota</taxon>
        <taxon>Alphaproteobacteria</taxon>
        <taxon>Geminicoccales</taxon>
        <taxon>Geminicoccaceae</taxon>
        <taxon>Tistrella</taxon>
    </lineage>
</organism>
<dbReference type="Proteomes" id="UP000075787">
    <property type="component" value="Unassembled WGS sequence"/>
</dbReference>
<gene>
    <name evidence="9" type="ORF">AUP44_20510</name>
</gene>
<protein>
    <recommendedName>
        <fullName evidence="6">Glycerol-3-phosphate dehydrogenase</fullName>
        <ecNumber evidence="6">1.1.5.3</ecNumber>
    </recommendedName>
</protein>
<dbReference type="InterPro" id="IPR006076">
    <property type="entry name" value="FAD-dep_OxRdtase"/>
</dbReference>
<dbReference type="Gene3D" id="3.50.50.60">
    <property type="entry name" value="FAD/NAD(P)-binding domain"/>
    <property type="match status" value="1"/>
</dbReference>
<dbReference type="EC" id="1.1.5.3" evidence="6"/>
<evidence type="ECO:0000313" key="10">
    <source>
        <dbReference type="Proteomes" id="UP000075787"/>
    </source>
</evidence>
<evidence type="ECO:0000256" key="6">
    <source>
        <dbReference type="RuleBase" id="RU361217"/>
    </source>
</evidence>
<dbReference type="PANTHER" id="PTHR11985">
    <property type="entry name" value="GLYCEROL-3-PHOSPHATE DEHYDROGENASE"/>
    <property type="match status" value="1"/>
</dbReference>
<evidence type="ECO:0000256" key="1">
    <source>
        <dbReference type="ARBA" id="ARBA00001974"/>
    </source>
</evidence>
<evidence type="ECO:0000313" key="9">
    <source>
        <dbReference type="EMBL" id="KYO57379.1"/>
    </source>
</evidence>
<dbReference type="NCBIfam" id="NF009906">
    <property type="entry name" value="PRK13369.1"/>
    <property type="match status" value="1"/>
</dbReference>
<dbReference type="Gene3D" id="1.10.8.870">
    <property type="entry name" value="Alpha-glycerophosphate oxidase, cap domain"/>
    <property type="match status" value="1"/>
</dbReference>
<proteinExistence type="inferred from homology"/>